<evidence type="ECO:0000313" key="1">
    <source>
        <dbReference type="EMBL" id="EJZ65656.1"/>
    </source>
</evidence>
<dbReference type="EMBL" id="ADLE01000002">
    <property type="protein sequence ID" value="EJZ65656.1"/>
    <property type="molecule type" value="Genomic_DNA"/>
</dbReference>
<evidence type="ECO:0000313" key="2">
    <source>
        <dbReference type="Proteomes" id="UP000006044"/>
    </source>
</evidence>
<dbReference type="PATRIC" id="fig|742726.3.peg.794"/>
<organism evidence="1 2">
    <name type="scientific">Barnesiella intestinihominis YIT 11860</name>
    <dbReference type="NCBI Taxonomy" id="742726"/>
    <lineage>
        <taxon>Bacteria</taxon>
        <taxon>Pseudomonadati</taxon>
        <taxon>Bacteroidota</taxon>
        <taxon>Bacteroidia</taxon>
        <taxon>Bacteroidales</taxon>
        <taxon>Barnesiellaceae</taxon>
        <taxon>Barnesiella</taxon>
    </lineage>
</organism>
<dbReference type="InterPro" id="IPR007298">
    <property type="entry name" value="Cu-R_lipoprotein_NlpE"/>
</dbReference>
<dbReference type="eggNOG" id="COG3015">
    <property type="taxonomic scope" value="Bacteria"/>
</dbReference>
<accession>K0X5G7</accession>
<gene>
    <name evidence="1" type="ORF">HMPREF9448_00743</name>
</gene>
<name>K0X5G7_9BACT</name>
<sequence>MRTLLLSFAIVGLLCGCSSKSDYGEARGIVCDATMNTVTIVTDDNDTLSFSTVATDKSGVDGLLLGDTAEITYRGKYEKGMGALKMVSYPQRALLGGDRDEHGCIGSAGYVWSEVSQDCIRVFEKGIRTESVRGDNRSVYIVFSPDSSQVELFFSDGQPNEILERRTLPSGGFAWNVEDDDTKNVRFINGLWTIEQRGEVIYWEDSAAADSSLGDWQERTYEGVLPAADTPGIRYTLTVRNREYSGDGTFVLAMTYLEAENGKDETVTYTGRRFTQRGSADDKDAVVWQLVADDGTVFNFLVSKEGTSLTLLNDKFEKPQSGLNYTLRLVQ</sequence>
<proteinExistence type="predicted"/>
<dbReference type="STRING" id="742726.HMPREF9448_00743"/>
<dbReference type="Pfam" id="PF04170">
    <property type="entry name" value="NlpE"/>
    <property type="match status" value="1"/>
</dbReference>
<keyword evidence="2" id="KW-1185">Reference proteome</keyword>
<reference evidence="1 2" key="1">
    <citation type="submission" date="2012-08" db="EMBL/GenBank/DDBJ databases">
        <title>The Genome Sequence of Barnesiella intestinihominis YIT 11860.</title>
        <authorList>
            <consortium name="The Broad Institute Genome Sequencing Platform"/>
            <person name="Earl A."/>
            <person name="Ward D."/>
            <person name="Feldgarden M."/>
            <person name="Gevers D."/>
            <person name="Morotomi M."/>
            <person name="Walker B."/>
            <person name="Young S.K."/>
            <person name="Zeng Q."/>
            <person name="Gargeya S."/>
            <person name="Fitzgerald M."/>
            <person name="Haas B."/>
            <person name="Abouelleil A."/>
            <person name="Alvarado L."/>
            <person name="Arachchi H.M."/>
            <person name="Berlin A.M."/>
            <person name="Chapman S.B."/>
            <person name="Goldberg J."/>
            <person name="Griggs A."/>
            <person name="Gujja S."/>
            <person name="Hansen M."/>
            <person name="Howarth C."/>
            <person name="Imamovic A."/>
            <person name="Larimer J."/>
            <person name="McCowen C."/>
            <person name="Montmayeur A."/>
            <person name="Murphy C."/>
            <person name="Neiman D."/>
            <person name="Pearson M."/>
            <person name="Priest M."/>
            <person name="Roberts A."/>
            <person name="Saif S."/>
            <person name="Shea T."/>
            <person name="Sisk P."/>
            <person name="Sykes S."/>
            <person name="Wortman J."/>
            <person name="Nusbaum C."/>
            <person name="Birren B."/>
        </authorList>
    </citation>
    <scope>NUCLEOTIDE SEQUENCE [LARGE SCALE GENOMIC DNA]</scope>
    <source>
        <strain evidence="1 2">YIT 11860</strain>
    </source>
</reference>
<dbReference type="Gene3D" id="2.40.128.640">
    <property type="match status" value="1"/>
</dbReference>
<evidence type="ECO:0008006" key="3">
    <source>
        <dbReference type="Google" id="ProtNLM"/>
    </source>
</evidence>
<dbReference type="eggNOG" id="COG3187">
    <property type="taxonomic scope" value="Bacteria"/>
</dbReference>
<protein>
    <recommendedName>
        <fullName evidence="3">Lipocalin-like domain-containing protein</fullName>
    </recommendedName>
</protein>
<dbReference type="HOGENOM" id="CLU_838528_0_0_10"/>
<dbReference type="AlphaFoldDB" id="K0X5G7"/>
<dbReference type="Proteomes" id="UP000006044">
    <property type="component" value="Unassembled WGS sequence"/>
</dbReference>
<dbReference type="PROSITE" id="PS51257">
    <property type="entry name" value="PROKAR_LIPOPROTEIN"/>
    <property type="match status" value="1"/>
</dbReference>
<comment type="caution">
    <text evidence="1">The sequence shown here is derived from an EMBL/GenBank/DDBJ whole genome shotgun (WGS) entry which is preliminary data.</text>
</comment>